<dbReference type="Proteomes" id="UP001153269">
    <property type="component" value="Unassembled WGS sequence"/>
</dbReference>
<evidence type="ECO:0000313" key="1">
    <source>
        <dbReference type="EMBL" id="CAB1432383.1"/>
    </source>
</evidence>
<evidence type="ECO:0000313" key="2">
    <source>
        <dbReference type="Proteomes" id="UP001153269"/>
    </source>
</evidence>
<dbReference type="AlphaFoldDB" id="A0A9N7UHV4"/>
<gene>
    <name evidence="1" type="ORF">PLEPLA_LOCUS20446</name>
</gene>
<protein>
    <submittedName>
        <fullName evidence="1">Uncharacterized protein</fullName>
    </submittedName>
</protein>
<accession>A0A9N7UHV4</accession>
<name>A0A9N7UHV4_PLEPL</name>
<organism evidence="1 2">
    <name type="scientific">Pleuronectes platessa</name>
    <name type="common">European plaice</name>
    <dbReference type="NCBI Taxonomy" id="8262"/>
    <lineage>
        <taxon>Eukaryota</taxon>
        <taxon>Metazoa</taxon>
        <taxon>Chordata</taxon>
        <taxon>Craniata</taxon>
        <taxon>Vertebrata</taxon>
        <taxon>Euteleostomi</taxon>
        <taxon>Actinopterygii</taxon>
        <taxon>Neopterygii</taxon>
        <taxon>Teleostei</taxon>
        <taxon>Neoteleostei</taxon>
        <taxon>Acanthomorphata</taxon>
        <taxon>Carangaria</taxon>
        <taxon>Pleuronectiformes</taxon>
        <taxon>Pleuronectoidei</taxon>
        <taxon>Pleuronectidae</taxon>
        <taxon>Pleuronectes</taxon>
    </lineage>
</organism>
<keyword evidence="2" id="KW-1185">Reference proteome</keyword>
<proteinExistence type="predicted"/>
<comment type="caution">
    <text evidence="1">The sequence shown here is derived from an EMBL/GenBank/DDBJ whole genome shotgun (WGS) entry which is preliminary data.</text>
</comment>
<sequence>MAAAAPLANVWVKRFQELKWSMPQSHDIHLTPVLPSRLALFPSPPLKFSEARLRTQNPELENQFTGCLSTQSYPNTYQEAFVELYDRHGDSVFSCSWPSIKTVFGLAALGAAGLTIGAYMTQKDNLQTLPNPALFKGLPSENSLLLRPLHFSSSFHSVHPGFRDTTRPTCVLQLLRPHGNSVFTLKNPLGRGLRKPRSATVGSARRRLVPSGWDLRGLCRSSSRTPSDFKAVPKHCTCQPPSSPPYAAKHECENPNALRPGLQGVEEAFPAVAITGEIV</sequence>
<reference evidence="1" key="1">
    <citation type="submission" date="2020-03" db="EMBL/GenBank/DDBJ databases">
        <authorList>
            <person name="Weist P."/>
        </authorList>
    </citation>
    <scope>NUCLEOTIDE SEQUENCE</scope>
</reference>
<dbReference type="EMBL" id="CADEAL010001435">
    <property type="protein sequence ID" value="CAB1432383.1"/>
    <property type="molecule type" value="Genomic_DNA"/>
</dbReference>